<evidence type="ECO:0000313" key="2">
    <source>
        <dbReference type="EMBL" id="PJJ55845.1"/>
    </source>
</evidence>
<gene>
    <name evidence="2" type="ORF">CLV56_0044</name>
</gene>
<accession>A0A0B2BBL7</accession>
<evidence type="ECO:0008006" key="4">
    <source>
        <dbReference type="Google" id="ProtNLM"/>
    </source>
</evidence>
<comment type="caution">
    <text evidence="2">The sequence shown here is derived from an EMBL/GenBank/DDBJ whole genome shotgun (WGS) entry which is preliminary data.</text>
</comment>
<dbReference type="EMBL" id="PGEZ01000001">
    <property type="protein sequence ID" value="PJJ55845.1"/>
    <property type="molecule type" value="Genomic_DNA"/>
</dbReference>
<dbReference type="RefSeq" id="WP_039359148.1">
    <property type="nucleotide sequence ID" value="NZ_PGEZ01000001.1"/>
</dbReference>
<dbReference type="PROSITE" id="PS51257">
    <property type="entry name" value="PROKAR_LIPOPROTEIN"/>
    <property type="match status" value="1"/>
</dbReference>
<evidence type="ECO:0000313" key="3">
    <source>
        <dbReference type="Proteomes" id="UP000230842"/>
    </source>
</evidence>
<sequence length="118" mass="12203">MIRPLRALPAVLLAGVALTACGGGGDESAAYCDQVEAFADAAQDLDAEQASTYAEEVQKVVDEAPDGIVDAWTTLQEGFAAVADGDVEGVDADAIQEATDSIEQNVKDDCDLDLNELG</sequence>
<feature type="signal peptide" evidence="1">
    <location>
        <begin position="1"/>
        <end position="22"/>
    </location>
</feature>
<name>A0A0B2BBL7_9ACTN</name>
<keyword evidence="3" id="KW-1185">Reference proteome</keyword>
<organism evidence="2 3">
    <name type="scientific">Mumia flava</name>
    <dbReference type="NCBI Taxonomy" id="1348852"/>
    <lineage>
        <taxon>Bacteria</taxon>
        <taxon>Bacillati</taxon>
        <taxon>Actinomycetota</taxon>
        <taxon>Actinomycetes</taxon>
        <taxon>Propionibacteriales</taxon>
        <taxon>Nocardioidaceae</taxon>
        <taxon>Mumia</taxon>
    </lineage>
</organism>
<feature type="chain" id="PRO_5039009808" description="Lipoprotein" evidence="1">
    <location>
        <begin position="23"/>
        <end position="118"/>
    </location>
</feature>
<reference evidence="2 3" key="1">
    <citation type="submission" date="2017-11" db="EMBL/GenBank/DDBJ databases">
        <title>Genomic Encyclopedia of Archaeal and Bacterial Type Strains, Phase II (KMG-II): From Individual Species to Whole Genera.</title>
        <authorList>
            <person name="Goeker M."/>
        </authorList>
    </citation>
    <scope>NUCLEOTIDE SEQUENCE [LARGE SCALE GENOMIC DNA]</scope>
    <source>
        <strain evidence="2 3">DSM 27763</strain>
    </source>
</reference>
<dbReference type="AlphaFoldDB" id="A0A0B2BBL7"/>
<dbReference type="Proteomes" id="UP000230842">
    <property type="component" value="Unassembled WGS sequence"/>
</dbReference>
<protein>
    <recommendedName>
        <fullName evidence="4">Lipoprotein</fullName>
    </recommendedName>
</protein>
<keyword evidence="1" id="KW-0732">Signal</keyword>
<evidence type="ECO:0000256" key="1">
    <source>
        <dbReference type="SAM" id="SignalP"/>
    </source>
</evidence>
<proteinExistence type="predicted"/>